<dbReference type="KEGG" id="alkq:M9189_10930"/>
<reference evidence="3" key="1">
    <citation type="submission" date="2022-05" db="EMBL/GenBank/DDBJ databases">
        <authorList>
            <person name="Sun X."/>
        </authorList>
    </citation>
    <scope>NUCLEOTIDE SEQUENCE</scope>
    <source>
        <strain evidence="3">Ai-910</strain>
    </source>
</reference>
<dbReference type="NCBIfam" id="TIGR00051">
    <property type="entry name" value="YbgC/FadM family acyl-CoA thioesterase"/>
    <property type="match status" value="1"/>
</dbReference>
<dbReference type="Gene3D" id="3.10.129.10">
    <property type="entry name" value="Hotdog Thioesterase"/>
    <property type="match status" value="1"/>
</dbReference>
<keyword evidence="2" id="KW-0378">Hydrolase</keyword>
<keyword evidence="4" id="KW-1185">Reference proteome</keyword>
<dbReference type="SUPFAM" id="SSF54637">
    <property type="entry name" value="Thioesterase/thiol ester dehydrase-isomerase"/>
    <property type="match status" value="1"/>
</dbReference>
<comment type="similarity">
    <text evidence="1">Belongs to the 4-hydroxybenzoyl-CoA thioesterase family.</text>
</comment>
<gene>
    <name evidence="3" type="ORF">M9189_10930</name>
</gene>
<dbReference type="PIRSF" id="PIRSF003230">
    <property type="entry name" value="YbgC"/>
    <property type="match status" value="1"/>
</dbReference>
<dbReference type="InterPro" id="IPR029069">
    <property type="entry name" value="HotDog_dom_sf"/>
</dbReference>
<evidence type="ECO:0000256" key="2">
    <source>
        <dbReference type="ARBA" id="ARBA00022801"/>
    </source>
</evidence>
<dbReference type="AlphaFoldDB" id="A0A9J6ZNW6"/>
<dbReference type="EMBL" id="CP098400">
    <property type="protein sequence ID" value="URW79369.1"/>
    <property type="molecule type" value="Genomic_DNA"/>
</dbReference>
<evidence type="ECO:0000313" key="3">
    <source>
        <dbReference type="EMBL" id="URW79369.1"/>
    </source>
</evidence>
<dbReference type="RefSeq" id="WP_250723207.1">
    <property type="nucleotide sequence ID" value="NZ_CP098400.1"/>
</dbReference>
<name>A0A9J6ZNW6_9BACT</name>
<dbReference type="Pfam" id="PF13279">
    <property type="entry name" value="4HBT_2"/>
    <property type="match status" value="1"/>
</dbReference>
<dbReference type="PANTHER" id="PTHR31793:SF27">
    <property type="entry name" value="NOVEL THIOESTERASE SUPERFAMILY DOMAIN AND SAPOSIN A-TYPE DOMAIN CONTAINING PROTEIN (0610012H03RIK)"/>
    <property type="match status" value="1"/>
</dbReference>
<dbReference type="Proteomes" id="UP001056426">
    <property type="component" value="Chromosome"/>
</dbReference>
<dbReference type="PANTHER" id="PTHR31793">
    <property type="entry name" value="4-HYDROXYBENZOYL-COA THIOESTERASE FAMILY MEMBER"/>
    <property type="match status" value="1"/>
</dbReference>
<evidence type="ECO:0000256" key="1">
    <source>
        <dbReference type="ARBA" id="ARBA00005953"/>
    </source>
</evidence>
<reference evidence="3" key="2">
    <citation type="submission" date="2022-06" db="EMBL/GenBank/DDBJ databases">
        <title>Xiashengella guii gen. nov. sp. nov., a bacterium isolated form anaerobic digestion tank.</title>
        <authorList>
            <person name="Huang H."/>
        </authorList>
    </citation>
    <scope>NUCLEOTIDE SEQUENCE</scope>
    <source>
        <strain evidence="3">Ai-910</strain>
    </source>
</reference>
<organism evidence="3 4">
    <name type="scientific">Xiashengella succiniciproducens</name>
    <dbReference type="NCBI Taxonomy" id="2949635"/>
    <lineage>
        <taxon>Bacteria</taxon>
        <taxon>Pseudomonadati</taxon>
        <taxon>Bacteroidota</taxon>
        <taxon>Bacteroidia</taxon>
        <taxon>Marinilabiliales</taxon>
        <taxon>Marinilabiliaceae</taxon>
        <taxon>Xiashengella</taxon>
    </lineage>
</organism>
<protein>
    <submittedName>
        <fullName evidence="3">Acyl-CoA thioesterase</fullName>
    </submittedName>
</protein>
<dbReference type="InterPro" id="IPR006684">
    <property type="entry name" value="YbgC/YbaW"/>
</dbReference>
<dbReference type="InterPro" id="IPR050563">
    <property type="entry name" value="4-hydroxybenzoyl-CoA_TE"/>
</dbReference>
<dbReference type="CDD" id="cd00586">
    <property type="entry name" value="4HBT"/>
    <property type="match status" value="1"/>
</dbReference>
<dbReference type="GO" id="GO:0047617">
    <property type="term" value="F:fatty acyl-CoA hydrolase activity"/>
    <property type="evidence" value="ECO:0007669"/>
    <property type="project" value="TreeGrafter"/>
</dbReference>
<proteinExistence type="inferred from homology"/>
<accession>A0A9J6ZNW6</accession>
<sequence length="141" mass="16195">MGDKKLVNRIEVRVRFSEVDSMAVVWHGNYVKFLEDGREAFGREHGAGYHEIYANGYLTPIVKMELNYLKPAVFGDVLVVETSYVNTEAAKLVFDYKIFRSSDGELLAKARTVQVFTDLEGRMELANPPFYHEWKKKNGLI</sequence>
<evidence type="ECO:0000313" key="4">
    <source>
        <dbReference type="Proteomes" id="UP001056426"/>
    </source>
</evidence>